<name>A0A4V3WJE2_CAMSN</name>
<keyword evidence="3 8" id="KW-0863">Zinc-finger</keyword>
<dbReference type="AlphaFoldDB" id="A0A4V3WJE2"/>
<reference evidence="11 12" key="1">
    <citation type="journal article" date="2018" name="Proc. Natl. Acad. Sci. U.S.A.">
        <title>Draft genome sequence of Camellia sinensis var. sinensis provides insights into the evolution of the tea genome and tea quality.</title>
        <authorList>
            <person name="Wei C."/>
            <person name="Yang H."/>
            <person name="Wang S."/>
            <person name="Zhao J."/>
            <person name="Liu C."/>
            <person name="Gao L."/>
            <person name="Xia E."/>
            <person name="Lu Y."/>
            <person name="Tai Y."/>
            <person name="She G."/>
            <person name="Sun J."/>
            <person name="Cao H."/>
            <person name="Tong W."/>
            <person name="Gao Q."/>
            <person name="Li Y."/>
            <person name="Deng W."/>
            <person name="Jiang X."/>
            <person name="Wang W."/>
            <person name="Chen Q."/>
            <person name="Zhang S."/>
            <person name="Li H."/>
            <person name="Wu J."/>
            <person name="Wang P."/>
            <person name="Li P."/>
            <person name="Shi C."/>
            <person name="Zheng F."/>
            <person name="Jian J."/>
            <person name="Huang B."/>
            <person name="Shan D."/>
            <person name="Shi M."/>
            <person name="Fang C."/>
            <person name="Yue Y."/>
            <person name="Li F."/>
            <person name="Li D."/>
            <person name="Wei S."/>
            <person name="Han B."/>
            <person name="Jiang C."/>
            <person name="Yin Y."/>
            <person name="Xia T."/>
            <person name="Zhang Z."/>
            <person name="Bennetzen J.L."/>
            <person name="Zhao S."/>
            <person name="Wan X."/>
        </authorList>
    </citation>
    <scope>NUCLEOTIDE SEQUENCE [LARGE SCALE GENOMIC DNA]</scope>
    <source>
        <strain evidence="12">cv. Shuchazao</strain>
        <tissue evidence="11">Leaf</tissue>
    </source>
</reference>
<organism evidence="11 12">
    <name type="scientific">Camellia sinensis var. sinensis</name>
    <name type="common">China tea</name>
    <dbReference type="NCBI Taxonomy" id="542762"/>
    <lineage>
        <taxon>Eukaryota</taxon>
        <taxon>Viridiplantae</taxon>
        <taxon>Streptophyta</taxon>
        <taxon>Embryophyta</taxon>
        <taxon>Tracheophyta</taxon>
        <taxon>Spermatophyta</taxon>
        <taxon>Magnoliopsida</taxon>
        <taxon>eudicotyledons</taxon>
        <taxon>Gunneridae</taxon>
        <taxon>Pentapetalae</taxon>
        <taxon>asterids</taxon>
        <taxon>Ericales</taxon>
        <taxon>Theaceae</taxon>
        <taxon>Camellia</taxon>
    </lineage>
</organism>
<feature type="compositionally biased region" description="Basic and acidic residues" evidence="9">
    <location>
        <begin position="76"/>
        <end position="96"/>
    </location>
</feature>
<keyword evidence="7" id="KW-0539">Nucleus</keyword>
<dbReference type="Gene3D" id="3.30.160.60">
    <property type="entry name" value="Classic Zinc Finger"/>
    <property type="match status" value="1"/>
</dbReference>
<proteinExistence type="predicted"/>
<keyword evidence="6" id="KW-0804">Transcription</keyword>
<dbReference type="GO" id="GO:0005634">
    <property type="term" value="C:nucleus"/>
    <property type="evidence" value="ECO:0007669"/>
    <property type="project" value="UniProtKB-SubCell"/>
</dbReference>
<dbReference type="SUPFAM" id="SSF57667">
    <property type="entry name" value="beta-beta-alpha zinc fingers"/>
    <property type="match status" value="1"/>
</dbReference>
<feature type="compositionally biased region" description="Polar residues" evidence="9">
    <location>
        <begin position="66"/>
        <end position="75"/>
    </location>
</feature>
<protein>
    <recommendedName>
        <fullName evidence="10">C2H2-type domain-containing protein</fullName>
    </recommendedName>
</protein>
<comment type="caution">
    <text evidence="11">The sequence shown here is derived from an EMBL/GenBank/DDBJ whole genome shotgun (WGS) entry which is preliminary data.</text>
</comment>
<gene>
    <name evidence="11" type="ORF">TEA_004269</name>
</gene>
<dbReference type="SMART" id="SM00355">
    <property type="entry name" value="ZnF_C2H2"/>
    <property type="match status" value="1"/>
</dbReference>
<evidence type="ECO:0000256" key="7">
    <source>
        <dbReference type="ARBA" id="ARBA00023242"/>
    </source>
</evidence>
<evidence type="ECO:0000313" key="12">
    <source>
        <dbReference type="Proteomes" id="UP000306102"/>
    </source>
</evidence>
<evidence type="ECO:0000256" key="1">
    <source>
        <dbReference type="ARBA" id="ARBA00004123"/>
    </source>
</evidence>
<dbReference type="InterPro" id="IPR052426">
    <property type="entry name" value="Plant_dev_regulator"/>
</dbReference>
<accession>A0A4V3WJE2</accession>
<dbReference type="EMBL" id="SDRB02012820">
    <property type="protein sequence ID" value="THF96616.1"/>
    <property type="molecule type" value="Genomic_DNA"/>
</dbReference>
<evidence type="ECO:0000313" key="11">
    <source>
        <dbReference type="EMBL" id="THF96616.1"/>
    </source>
</evidence>
<evidence type="ECO:0000256" key="4">
    <source>
        <dbReference type="ARBA" id="ARBA00022833"/>
    </source>
</evidence>
<evidence type="ECO:0000256" key="6">
    <source>
        <dbReference type="ARBA" id="ARBA00023163"/>
    </source>
</evidence>
<dbReference type="PANTHER" id="PTHR45801">
    <property type="entry name" value="OS07G0101800 PROTEIN"/>
    <property type="match status" value="1"/>
</dbReference>
<dbReference type="Proteomes" id="UP000306102">
    <property type="component" value="Unassembled WGS sequence"/>
</dbReference>
<feature type="domain" description="C2H2-type" evidence="10">
    <location>
        <begin position="32"/>
        <end position="59"/>
    </location>
</feature>
<dbReference type="PROSITE" id="PS00028">
    <property type="entry name" value="ZINC_FINGER_C2H2_1"/>
    <property type="match status" value="1"/>
</dbReference>
<keyword evidence="4" id="KW-0862">Zinc</keyword>
<keyword evidence="2" id="KW-0479">Metal-binding</keyword>
<evidence type="ECO:0000256" key="2">
    <source>
        <dbReference type="ARBA" id="ARBA00022723"/>
    </source>
</evidence>
<evidence type="ECO:0000256" key="9">
    <source>
        <dbReference type="SAM" id="MobiDB-lite"/>
    </source>
</evidence>
<evidence type="ECO:0000259" key="10">
    <source>
        <dbReference type="PROSITE" id="PS50157"/>
    </source>
</evidence>
<comment type="subcellular location">
    <subcellularLocation>
        <location evidence="1">Nucleus</location>
    </subcellularLocation>
</comment>
<keyword evidence="5" id="KW-0805">Transcription regulation</keyword>
<sequence length="176" mass="19389">MEFNQSSIKKSDPVVLKSSDDHNQFSSHVRSYTCTFCKRGFSNAQALGGHMNIHRRDRAKLKESSSGDQSLLSFDTTKKSPSDDHDSSESNEEKVFSPKRSSLVLCKGGDGVGELQNLFVETPSSKNDVEASIQVSEQVEKSKQLGRGSSHGELDLELRLGLEHHETTKTGTGELF</sequence>
<evidence type="ECO:0000256" key="5">
    <source>
        <dbReference type="ARBA" id="ARBA00023015"/>
    </source>
</evidence>
<dbReference type="InterPro" id="IPR036236">
    <property type="entry name" value="Znf_C2H2_sf"/>
</dbReference>
<dbReference type="PANTHER" id="PTHR45801:SF111">
    <property type="entry name" value="C2H2 AND C2HC ZINC FINGERS SUPERFAMILY PROTEIN"/>
    <property type="match status" value="1"/>
</dbReference>
<dbReference type="GO" id="GO:0008270">
    <property type="term" value="F:zinc ion binding"/>
    <property type="evidence" value="ECO:0007669"/>
    <property type="project" value="UniProtKB-KW"/>
</dbReference>
<evidence type="ECO:0000256" key="8">
    <source>
        <dbReference type="PROSITE-ProRule" id="PRU00042"/>
    </source>
</evidence>
<keyword evidence="12" id="KW-1185">Reference proteome</keyword>
<evidence type="ECO:0000256" key="3">
    <source>
        <dbReference type="ARBA" id="ARBA00022771"/>
    </source>
</evidence>
<feature type="region of interest" description="Disordered" evidence="9">
    <location>
        <begin position="57"/>
        <end position="99"/>
    </location>
</feature>
<dbReference type="InterPro" id="IPR013087">
    <property type="entry name" value="Znf_C2H2_type"/>
</dbReference>
<dbReference type="PROSITE" id="PS50157">
    <property type="entry name" value="ZINC_FINGER_C2H2_2"/>
    <property type="match status" value="1"/>
</dbReference>